<reference evidence="3" key="1">
    <citation type="submission" date="2020-06" db="EMBL/GenBank/DDBJ databases">
        <authorList>
            <consortium name="Plant Systems Biology data submission"/>
        </authorList>
    </citation>
    <scope>NUCLEOTIDE SEQUENCE</scope>
    <source>
        <strain evidence="3">D6</strain>
    </source>
</reference>
<accession>A0A9N8HLK0</accession>
<gene>
    <name evidence="3" type="ORF">SEMRO_689_G187540.1</name>
</gene>
<feature type="compositionally biased region" description="Basic and acidic residues" evidence="1">
    <location>
        <begin position="373"/>
        <end position="387"/>
    </location>
</feature>
<keyword evidence="2" id="KW-1133">Transmembrane helix</keyword>
<evidence type="ECO:0000256" key="2">
    <source>
        <dbReference type="SAM" id="Phobius"/>
    </source>
</evidence>
<dbReference type="AlphaFoldDB" id="A0A9N8HLK0"/>
<name>A0A9N8HLK0_9STRA</name>
<dbReference type="Proteomes" id="UP001153069">
    <property type="component" value="Unassembled WGS sequence"/>
</dbReference>
<organism evidence="3 4">
    <name type="scientific">Seminavis robusta</name>
    <dbReference type="NCBI Taxonomy" id="568900"/>
    <lineage>
        <taxon>Eukaryota</taxon>
        <taxon>Sar</taxon>
        <taxon>Stramenopiles</taxon>
        <taxon>Ochrophyta</taxon>
        <taxon>Bacillariophyta</taxon>
        <taxon>Bacillariophyceae</taxon>
        <taxon>Bacillariophycidae</taxon>
        <taxon>Naviculales</taxon>
        <taxon>Naviculaceae</taxon>
        <taxon>Seminavis</taxon>
    </lineage>
</organism>
<feature type="region of interest" description="Disordered" evidence="1">
    <location>
        <begin position="73"/>
        <end position="112"/>
    </location>
</feature>
<feature type="region of interest" description="Disordered" evidence="1">
    <location>
        <begin position="1"/>
        <end position="34"/>
    </location>
</feature>
<keyword evidence="4" id="KW-1185">Reference proteome</keyword>
<sequence length="540" mass="57825">MSNETDTPGVTDINSRSANVMTTRKDTGGAPPVATLNGTLQRMAEERAAKEAARATVDRSNVITGSGINIPGAVLERSQKKRQKETSMHTNTSEEIVKPAPTATTGTGTATSTAIATKTRGLKRSAEEKAAKDAARLGTLNSAAATVGASAVLPSPPATTAHQRGLKQRSEKENDAKQAAIGTAISATSPAIAMVNPSKGTKGNMDVASLQPGAQFVTVTPASDSIRSTAAERLSTTTMRGLAKNRKSNVSSVQTAAMVAAENNTPGSFKTETVASVGLDGEGVGTTIISSEDSTTKAPPTGSGTAAKIVTNQTGRPQVDTDADLENQNQRMKESLQDITNVGLVEARAVAEASASQYFQEAQQVDDAELEQQADKAERERQKKEKERQCRRIGYAVMLVSLAIIAISLGVGLRPQKPGNTQTMGPQEKAREWLQNHPNYDQLSDWKKNQLLALATFFYAMQGEHWPDTIESDFGIVRRDRWLDYTKDECLWYSRQSGPPVLAKEDHDSTLNSGLTDLPSPCNELELTWVTTASKFHWPS</sequence>
<comment type="caution">
    <text evidence="3">The sequence shown here is derived from an EMBL/GenBank/DDBJ whole genome shotgun (WGS) entry which is preliminary data.</text>
</comment>
<keyword evidence="2" id="KW-0812">Transmembrane</keyword>
<feature type="compositionally biased region" description="Low complexity" evidence="1">
    <location>
        <begin position="98"/>
        <end position="112"/>
    </location>
</feature>
<proteinExistence type="predicted"/>
<feature type="region of interest" description="Disordered" evidence="1">
    <location>
        <begin position="366"/>
        <end position="387"/>
    </location>
</feature>
<evidence type="ECO:0000313" key="4">
    <source>
        <dbReference type="Proteomes" id="UP001153069"/>
    </source>
</evidence>
<dbReference type="EMBL" id="CAICTM010000688">
    <property type="protein sequence ID" value="CAB9515008.1"/>
    <property type="molecule type" value="Genomic_DNA"/>
</dbReference>
<evidence type="ECO:0000313" key="3">
    <source>
        <dbReference type="EMBL" id="CAB9515008.1"/>
    </source>
</evidence>
<feature type="region of interest" description="Disordered" evidence="1">
    <location>
        <begin position="149"/>
        <end position="179"/>
    </location>
</feature>
<feature type="compositionally biased region" description="Polar residues" evidence="1">
    <location>
        <begin position="1"/>
        <end position="22"/>
    </location>
</feature>
<feature type="transmembrane region" description="Helical" evidence="2">
    <location>
        <begin position="393"/>
        <end position="413"/>
    </location>
</feature>
<evidence type="ECO:0000256" key="1">
    <source>
        <dbReference type="SAM" id="MobiDB-lite"/>
    </source>
</evidence>
<keyword evidence="2" id="KW-0472">Membrane</keyword>
<protein>
    <submittedName>
        <fullName evidence="3">Uncharacterized protein</fullName>
    </submittedName>
</protein>